<dbReference type="Gene3D" id="3.40.50.300">
    <property type="entry name" value="P-loop containing nucleotide triphosphate hydrolases"/>
    <property type="match status" value="1"/>
</dbReference>
<evidence type="ECO:0000256" key="2">
    <source>
        <dbReference type="ARBA" id="ARBA00022741"/>
    </source>
</evidence>
<dbReference type="AlphaFoldDB" id="A0A2P6U5C1"/>
<feature type="compositionally biased region" description="Low complexity" evidence="4">
    <location>
        <begin position="172"/>
        <end position="188"/>
    </location>
</feature>
<feature type="domain" description="ABC transporter" evidence="5">
    <location>
        <begin position="5"/>
        <end position="251"/>
    </location>
</feature>
<sequence>MLPTEEGRGLTKRVLDSASLEVPRGCLHMLLGANGCGKSTLLRVLAGLFRPDAGSVHVDAPCGFVFQNPDHQVVMPTVAADVAFGLGRYNLSATAVHAAVQHALQQVGLSDYAERPTSSLSGGQKQRVAIAGALAECPRVLLLDELTTFLDFEDQENVLHCVRSIVDESRQAGGQAATGSTAGQGHQQEPVVDQQQALEGQQRGVTALWVTHRLEELEYADSVSYMEGGRIAFSGSPDEMRAYMRRLGALV</sequence>
<evidence type="ECO:0000259" key="5">
    <source>
        <dbReference type="PROSITE" id="PS50893"/>
    </source>
</evidence>
<evidence type="ECO:0000256" key="4">
    <source>
        <dbReference type="SAM" id="MobiDB-lite"/>
    </source>
</evidence>
<dbReference type="InterPro" id="IPR017871">
    <property type="entry name" value="ABC_transporter-like_CS"/>
</dbReference>
<gene>
    <name evidence="6" type="ORF">C2E21_0353</name>
</gene>
<evidence type="ECO:0000256" key="1">
    <source>
        <dbReference type="ARBA" id="ARBA00022448"/>
    </source>
</evidence>
<organism evidence="6 7">
    <name type="scientific">Chlorella sorokiniana</name>
    <name type="common">Freshwater green alga</name>
    <dbReference type="NCBI Taxonomy" id="3076"/>
    <lineage>
        <taxon>Eukaryota</taxon>
        <taxon>Viridiplantae</taxon>
        <taxon>Chlorophyta</taxon>
        <taxon>core chlorophytes</taxon>
        <taxon>Trebouxiophyceae</taxon>
        <taxon>Chlorellales</taxon>
        <taxon>Chlorellaceae</taxon>
        <taxon>Chlorella clade</taxon>
        <taxon>Chlorella</taxon>
    </lineage>
</organism>
<accession>A0A2P6U5C1</accession>
<dbReference type="Proteomes" id="UP000239899">
    <property type="component" value="Unassembled WGS sequence"/>
</dbReference>
<protein>
    <submittedName>
        <fullName evidence="6">ABC transporter I family member chloroplastic</fullName>
    </submittedName>
</protein>
<feature type="region of interest" description="Disordered" evidence="4">
    <location>
        <begin position="172"/>
        <end position="192"/>
    </location>
</feature>
<dbReference type="PANTHER" id="PTHR43514:SF4">
    <property type="entry name" value="ABC TRANSPORTER I FAMILY MEMBER 10"/>
    <property type="match status" value="1"/>
</dbReference>
<dbReference type="OrthoDB" id="6500128at2759"/>
<dbReference type="Pfam" id="PF00005">
    <property type="entry name" value="ABC_tran"/>
    <property type="match status" value="1"/>
</dbReference>
<dbReference type="InterPro" id="IPR027417">
    <property type="entry name" value="P-loop_NTPase"/>
</dbReference>
<dbReference type="GO" id="GO:0016887">
    <property type="term" value="F:ATP hydrolysis activity"/>
    <property type="evidence" value="ECO:0007669"/>
    <property type="project" value="InterPro"/>
</dbReference>
<keyword evidence="7" id="KW-1185">Reference proteome</keyword>
<dbReference type="GO" id="GO:0009941">
    <property type="term" value="C:chloroplast envelope"/>
    <property type="evidence" value="ECO:0007669"/>
    <property type="project" value="TreeGrafter"/>
</dbReference>
<dbReference type="SUPFAM" id="SSF52540">
    <property type="entry name" value="P-loop containing nucleoside triphosphate hydrolases"/>
    <property type="match status" value="1"/>
</dbReference>
<proteinExistence type="predicted"/>
<dbReference type="GO" id="GO:0055085">
    <property type="term" value="P:transmembrane transport"/>
    <property type="evidence" value="ECO:0007669"/>
    <property type="project" value="InterPro"/>
</dbReference>
<dbReference type="PANTHER" id="PTHR43514">
    <property type="entry name" value="ABC TRANSPORTER I FAMILY MEMBER 10"/>
    <property type="match status" value="1"/>
</dbReference>
<dbReference type="GO" id="GO:0016020">
    <property type="term" value="C:membrane"/>
    <property type="evidence" value="ECO:0007669"/>
    <property type="project" value="InterPro"/>
</dbReference>
<keyword evidence="3" id="KW-0067">ATP-binding</keyword>
<dbReference type="GO" id="GO:0005524">
    <property type="term" value="F:ATP binding"/>
    <property type="evidence" value="ECO:0007669"/>
    <property type="project" value="UniProtKB-KW"/>
</dbReference>
<evidence type="ECO:0000313" key="6">
    <source>
        <dbReference type="EMBL" id="PRW61516.1"/>
    </source>
</evidence>
<dbReference type="InterPro" id="IPR050334">
    <property type="entry name" value="Molybdenum_import_ModC"/>
</dbReference>
<dbReference type="EMBL" id="LHPG02000001">
    <property type="protein sequence ID" value="PRW61516.1"/>
    <property type="molecule type" value="Genomic_DNA"/>
</dbReference>
<dbReference type="PROSITE" id="PS00211">
    <property type="entry name" value="ABC_TRANSPORTER_1"/>
    <property type="match status" value="1"/>
</dbReference>
<name>A0A2P6U5C1_CHLSO</name>
<keyword evidence="2" id="KW-0547">Nucleotide-binding</keyword>
<evidence type="ECO:0000313" key="7">
    <source>
        <dbReference type="Proteomes" id="UP000239899"/>
    </source>
</evidence>
<dbReference type="CDD" id="cd03225">
    <property type="entry name" value="ABC_cobalt_CbiO_domain1"/>
    <property type="match status" value="1"/>
</dbReference>
<dbReference type="InterPro" id="IPR003593">
    <property type="entry name" value="AAA+_ATPase"/>
</dbReference>
<comment type="caution">
    <text evidence="6">The sequence shown here is derived from an EMBL/GenBank/DDBJ whole genome shotgun (WGS) entry which is preliminary data.</text>
</comment>
<dbReference type="InterPro" id="IPR003439">
    <property type="entry name" value="ABC_transporter-like_ATP-bd"/>
</dbReference>
<reference evidence="6 7" key="1">
    <citation type="journal article" date="2018" name="Plant J.">
        <title>Genome sequences of Chlorella sorokiniana UTEX 1602 and Micractinium conductrix SAG 241.80: implications to maltose excretion by a green alga.</title>
        <authorList>
            <person name="Arriola M.B."/>
            <person name="Velmurugan N."/>
            <person name="Zhang Y."/>
            <person name="Plunkett M.H."/>
            <person name="Hondzo H."/>
            <person name="Barney B.M."/>
        </authorList>
    </citation>
    <scope>NUCLEOTIDE SEQUENCE [LARGE SCALE GENOMIC DNA]</scope>
    <source>
        <strain evidence="7">UTEX 1602</strain>
    </source>
</reference>
<dbReference type="PROSITE" id="PS50893">
    <property type="entry name" value="ABC_TRANSPORTER_2"/>
    <property type="match status" value="1"/>
</dbReference>
<evidence type="ECO:0000256" key="3">
    <source>
        <dbReference type="ARBA" id="ARBA00022840"/>
    </source>
</evidence>
<dbReference type="SMART" id="SM00382">
    <property type="entry name" value="AAA"/>
    <property type="match status" value="1"/>
</dbReference>
<dbReference type="InterPro" id="IPR015856">
    <property type="entry name" value="ABC_transpr_CbiO/EcfA_su"/>
</dbReference>
<keyword evidence="1" id="KW-0813">Transport</keyword>
<dbReference type="STRING" id="3076.A0A2P6U5C1"/>